<dbReference type="OrthoDB" id="3509362at2759"/>
<organism evidence="3 4">
    <name type="scientific">Stichopus japonicus</name>
    <name type="common">Sea cucumber</name>
    <dbReference type="NCBI Taxonomy" id="307972"/>
    <lineage>
        <taxon>Eukaryota</taxon>
        <taxon>Metazoa</taxon>
        <taxon>Echinodermata</taxon>
        <taxon>Eleutherozoa</taxon>
        <taxon>Echinozoa</taxon>
        <taxon>Holothuroidea</taxon>
        <taxon>Aspidochirotacea</taxon>
        <taxon>Aspidochirotida</taxon>
        <taxon>Stichopodidae</taxon>
        <taxon>Apostichopus</taxon>
    </lineage>
</organism>
<keyword evidence="4" id="KW-1185">Reference proteome</keyword>
<sequence length="254" mass="28123">MFMNADQLRGKFVLRTRPITQLKPTSTVHYQAQRTYRAAQCQELGKPLVLARLPSQELQSGQVRIKVCAAGVNFGDLLMIQGAYQEKPPLPFVAGSELAGEVLDIGDDVTNFRKGDRVVGLTFNLGAFAEEAVCNQYFLVKVLRFDSVIKEMELFLSHSEILIFTYKMLMFASICCKMSPTFVSAGVQSGGRQTNLEGRKENRDSMAGLDKKGQGARRVIGAAGGPEKCQLLENEEPLQLLTTNRRASETKPKK</sequence>
<dbReference type="GO" id="GO:0016491">
    <property type="term" value="F:oxidoreductase activity"/>
    <property type="evidence" value="ECO:0007669"/>
    <property type="project" value="InterPro"/>
</dbReference>
<dbReference type="PANTHER" id="PTHR43677">
    <property type="entry name" value="SHORT-CHAIN DEHYDROGENASE/REDUCTASE"/>
    <property type="match status" value="1"/>
</dbReference>
<dbReference type="InterPro" id="IPR020843">
    <property type="entry name" value="ER"/>
</dbReference>
<feature type="domain" description="Enoyl reductase (ER)" evidence="2">
    <location>
        <begin position="45"/>
        <end position="248"/>
    </location>
</feature>
<accession>A0A2G8KHM2</accession>
<feature type="compositionally biased region" description="Polar residues" evidence="1">
    <location>
        <begin position="187"/>
        <end position="196"/>
    </location>
</feature>
<dbReference type="AlphaFoldDB" id="A0A2G8KHM2"/>
<comment type="caution">
    <text evidence="3">The sequence shown here is derived from an EMBL/GenBank/DDBJ whole genome shotgun (WGS) entry which is preliminary data.</text>
</comment>
<reference evidence="3 4" key="1">
    <citation type="journal article" date="2017" name="PLoS Biol.">
        <title>The sea cucumber genome provides insights into morphological evolution and visceral regeneration.</title>
        <authorList>
            <person name="Zhang X."/>
            <person name="Sun L."/>
            <person name="Yuan J."/>
            <person name="Sun Y."/>
            <person name="Gao Y."/>
            <person name="Zhang L."/>
            <person name="Li S."/>
            <person name="Dai H."/>
            <person name="Hamel J.F."/>
            <person name="Liu C."/>
            <person name="Yu Y."/>
            <person name="Liu S."/>
            <person name="Lin W."/>
            <person name="Guo K."/>
            <person name="Jin S."/>
            <person name="Xu P."/>
            <person name="Storey K.B."/>
            <person name="Huan P."/>
            <person name="Zhang T."/>
            <person name="Zhou Y."/>
            <person name="Zhang J."/>
            <person name="Lin C."/>
            <person name="Li X."/>
            <person name="Xing L."/>
            <person name="Huo D."/>
            <person name="Sun M."/>
            <person name="Wang L."/>
            <person name="Mercier A."/>
            <person name="Li F."/>
            <person name="Yang H."/>
            <person name="Xiang J."/>
        </authorList>
    </citation>
    <scope>NUCLEOTIDE SEQUENCE [LARGE SCALE GENOMIC DNA]</scope>
    <source>
        <strain evidence="3">Shaxun</strain>
        <tissue evidence="3">Muscle</tissue>
    </source>
</reference>
<dbReference type="STRING" id="307972.A0A2G8KHM2"/>
<protein>
    <submittedName>
        <fullName evidence="3">Putative quinone oxidoreductase-like protein 2-like isoform X1</fullName>
    </submittedName>
</protein>
<feature type="compositionally biased region" description="Basic and acidic residues" evidence="1">
    <location>
        <begin position="197"/>
        <end position="213"/>
    </location>
</feature>
<dbReference type="Pfam" id="PF08240">
    <property type="entry name" value="ADH_N"/>
    <property type="match status" value="1"/>
</dbReference>
<dbReference type="InterPro" id="IPR013154">
    <property type="entry name" value="ADH-like_N"/>
</dbReference>
<evidence type="ECO:0000313" key="4">
    <source>
        <dbReference type="Proteomes" id="UP000230750"/>
    </source>
</evidence>
<dbReference type="PANTHER" id="PTHR43677:SF4">
    <property type="entry name" value="QUINONE OXIDOREDUCTASE-LIKE PROTEIN 2"/>
    <property type="match status" value="1"/>
</dbReference>
<evidence type="ECO:0000313" key="3">
    <source>
        <dbReference type="EMBL" id="PIK47497.1"/>
    </source>
</evidence>
<dbReference type="InterPro" id="IPR011032">
    <property type="entry name" value="GroES-like_sf"/>
</dbReference>
<dbReference type="EMBL" id="MRZV01000578">
    <property type="protein sequence ID" value="PIK47497.1"/>
    <property type="molecule type" value="Genomic_DNA"/>
</dbReference>
<gene>
    <name evidence="3" type="ORF">BSL78_15668</name>
</gene>
<feature type="region of interest" description="Disordered" evidence="1">
    <location>
        <begin position="187"/>
        <end position="215"/>
    </location>
</feature>
<dbReference type="Gene3D" id="3.90.180.10">
    <property type="entry name" value="Medium-chain alcohol dehydrogenases, catalytic domain"/>
    <property type="match status" value="1"/>
</dbReference>
<dbReference type="GO" id="GO:0005739">
    <property type="term" value="C:mitochondrion"/>
    <property type="evidence" value="ECO:0007669"/>
    <property type="project" value="TreeGrafter"/>
</dbReference>
<evidence type="ECO:0000256" key="1">
    <source>
        <dbReference type="SAM" id="MobiDB-lite"/>
    </source>
</evidence>
<evidence type="ECO:0000259" key="2">
    <source>
        <dbReference type="SMART" id="SM00829"/>
    </source>
</evidence>
<dbReference type="SMART" id="SM00829">
    <property type="entry name" value="PKS_ER"/>
    <property type="match status" value="1"/>
</dbReference>
<dbReference type="Proteomes" id="UP000230750">
    <property type="component" value="Unassembled WGS sequence"/>
</dbReference>
<dbReference type="InterPro" id="IPR051397">
    <property type="entry name" value="Zn-ADH-like_protein"/>
</dbReference>
<name>A0A2G8KHM2_STIJA</name>
<dbReference type="SUPFAM" id="SSF50129">
    <property type="entry name" value="GroES-like"/>
    <property type="match status" value="1"/>
</dbReference>
<proteinExistence type="predicted"/>